<name>X6MEG2_RETFI</name>
<keyword evidence="2" id="KW-1185">Reference proteome</keyword>
<protein>
    <submittedName>
        <fullName evidence="1">Uncharacterized protein</fullName>
    </submittedName>
</protein>
<dbReference type="Proteomes" id="UP000023152">
    <property type="component" value="Unassembled WGS sequence"/>
</dbReference>
<dbReference type="EMBL" id="ASPP01022006">
    <property type="protein sequence ID" value="ETO11812.1"/>
    <property type="molecule type" value="Genomic_DNA"/>
</dbReference>
<accession>X6MEG2</accession>
<gene>
    <name evidence="1" type="ORF">RFI_25564</name>
</gene>
<evidence type="ECO:0000313" key="1">
    <source>
        <dbReference type="EMBL" id="ETO11812.1"/>
    </source>
</evidence>
<evidence type="ECO:0000313" key="2">
    <source>
        <dbReference type="Proteomes" id="UP000023152"/>
    </source>
</evidence>
<comment type="caution">
    <text evidence="1">The sequence shown here is derived from an EMBL/GenBank/DDBJ whole genome shotgun (WGS) entry which is preliminary data.</text>
</comment>
<dbReference type="AlphaFoldDB" id="X6MEG2"/>
<reference evidence="1 2" key="1">
    <citation type="journal article" date="2013" name="Curr. Biol.">
        <title>The Genome of the Foraminiferan Reticulomyxa filosa.</title>
        <authorList>
            <person name="Glockner G."/>
            <person name="Hulsmann N."/>
            <person name="Schleicher M."/>
            <person name="Noegel A.A."/>
            <person name="Eichinger L."/>
            <person name="Gallinger C."/>
            <person name="Pawlowski J."/>
            <person name="Sierra R."/>
            <person name="Euteneuer U."/>
            <person name="Pillet L."/>
            <person name="Moustafa A."/>
            <person name="Platzer M."/>
            <person name="Groth M."/>
            <person name="Szafranski K."/>
            <person name="Schliwa M."/>
        </authorList>
    </citation>
    <scope>NUCLEOTIDE SEQUENCE [LARGE SCALE GENOMIC DNA]</scope>
</reference>
<proteinExistence type="predicted"/>
<organism evidence="1 2">
    <name type="scientific">Reticulomyxa filosa</name>
    <dbReference type="NCBI Taxonomy" id="46433"/>
    <lineage>
        <taxon>Eukaryota</taxon>
        <taxon>Sar</taxon>
        <taxon>Rhizaria</taxon>
        <taxon>Retaria</taxon>
        <taxon>Foraminifera</taxon>
        <taxon>Monothalamids</taxon>
        <taxon>Reticulomyxidae</taxon>
        <taxon>Reticulomyxa</taxon>
    </lineage>
</organism>
<sequence>MKQYKLSGLNKGTTSILCDGAQRVDDYHNKGKTGGVFEGTKVRQWINDKTEHFLLVPNAHHHVEIETKYQLVIVQETNPQNFIAYIFQITTKIYIFPICPKSFFFPFSPSQNFILNFRNKRNMSSNKAIHYAIFQIDLKGPLQNHCQAKKEKRGYKFIYEQIKKKDSKEPGLQVVFFKKKSENIQRKKKQANKPTNQIML</sequence>